<sequence length="86" mass="10258">MGQVFSYVKSRRQRKTKRRRRLREKLDAANACIARLQQQHKNLQESLQEHYMCYPELRPETKDDIDRKTAAFESEIEFAPTERGSS</sequence>
<evidence type="ECO:0000313" key="2">
    <source>
        <dbReference type="EMBL" id="KAK2574291.1"/>
    </source>
</evidence>
<feature type="region of interest" description="Disordered" evidence="1">
    <location>
        <begin position="1"/>
        <end position="22"/>
    </location>
</feature>
<protein>
    <submittedName>
        <fullName evidence="2">Uncharacterized protein</fullName>
    </submittedName>
</protein>
<dbReference type="Proteomes" id="UP001249851">
    <property type="component" value="Unassembled WGS sequence"/>
</dbReference>
<accession>A0AAD9VH43</accession>
<proteinExistence type="predicted"/>
<dbReference type="AlphaFoldDB" id="A0AAD9VH43"/>
<name>A0AAD9VH43_ACRCE</name>
<evidence type="ECO:0000313" key="3">
    <source>
        <dbReference type="Proteomes" id="UP001249851"/>
    </source>
</evidence>
<organism evidence="2 3">
    <name type="scientific">Acropora cervicornis</name>
    <name type="common">Staghorn coral</name>
    <dbReference type="NCBI Taxonomy" id="6130"/>
    <lineage>
        <taxon>Eukaryota</taxon>
        <taxon>Metazoa</taxon>
        <taxon>Cnidaria</taxon>
        <taxon>Anthozoa</taxon>
        <taxon>Hexacorallia</taxon>
        <taxon>Scleractinia</taxon>
        <taxon>Astrocoeniina</taxon>
        <taxon>Acroporidae</taxon>
        <taxon>Acropora</taxon>
    </lineage>
</organism>
<comment type="caution">
    <text evidence="2">The sequence shown here is derived from an EMBL/GenBank/DDBJ whole genome shotgun (WGS) entry which is preliminary data.</text>
</comment>
<reference evidence="2" key="2">
    <citation type="journal article" date="2023" name="Science">
        <title>Genomic signatures of disease resistance in endangered staghorn corals.</title>
        <authorList>
            <person name="Vollmer S.V."/>
            <person name="Selwyn J.D."/>
            <person name="Despard B.A."/>
            <person name="Roesel C.L."/>
        </authorList>
    </citation>
    <scope>NUCLEOTIDE SEQUENCE</scope>
    <source>
        <strain evidence="2">K2</strain>
    </source>
</reference>
<keyword evidence="3" id="KW-1185">Reference proteome</keyword>
<evidence type="ECO:0000256" key="1">
    <source>
        <dbReference type="SAM" id="MobiDB-lite"/>
    </source>
</evidence>
<dbReference type="EMBL" id="JARQWQ010000001">
    <property type="protein sequence ID" value="KAK2574291.1"/>
    <property type="molecule type" value="Genomic_DNA"/>
</dbReference>
<feature type="compositionally biased region" description="Basic residues" evidence="1">
    <location>
        <begin position="9"/>
        <end position="22"/>
    </location>
</feature>
<reference evidence="2" key="1">
    <citation type="journal article" date="2023" name="G3 (Bethesda)">
        <title>Whole genome assembly and annotation of the endangered Caribbean coral Acropora cervicornis.</title>
        <authorList>
            <person name="Selwyn J.D."/>
            <person name="Vollmer S.V."/>
        </authorList>
    </citation>
    <scope>NUCLEOTIDE SEQUENCE</scope>
    <source>
        <strain evidence="2">K2</strain>
    </source>
</reference>
<gene>
    <name evidence="2" type="ORF">P5673_000436</name>
</gene>